<dbReference type="InterPro" id="IPR028098">
    <property type="entry name" value="Glyco_trans_4-like_N"/>
</dbReference>
<evidence type="ECO:0000313" key="4">
    <source>
        <dbReference type="Proteomes" id="UP000176562"/>
    </source>
</evidence>
<dbReference type="Gene3D" id="3.40.50.2000">
    <property type="entry name" value="Glycogen Phosphorylase B"/>
    <property type="match status" value="2"/>
</dbReference>
<dbReference type="GO" id="GO:0016757">
    <property type="term" value="F:glycosyltransferase activity"/>
    <property type="evidence" value="ECO:0007669"/>
    <property type="project" value="TreeGrafter"/>
</dbReference>
<dbReference type="PANTHER" id="PTHR46401">
    <property type="entry name" value="GLYCOSYLTRANSFERASE WBBK-RELATED"/>
    <property type="match status" value="1"/>
</dbReference>
<accession>A0A1D9MBX7</accession>
<dbReference type="RefSeq" id="WP_071166081.1">
    <property type="nucleotide sequence ID" value="NZ_CP017781.1"/>
</dbReference>
<keyword evidence="4" id="KW-1185">Reference proteome</keyword>
<name>A0A1D9MBX7_9RHOB</name>
<dbReference type="EMBL" id="CP017781">
    <property type="protein sequence ID" value="AOZ69310.1"/>
    <property type="molecule type" value="Genomic_DNA"/>
</dbReference>
<dbReference type="KEGG" id="rhp:LPB142_08265"/>
<dbReference type="GO" id="GO:0009103">
    <property type="term" value="P:lipopolysaccharide biosynthetic process"/>
    <property type="evidence" value="ECO:0007669"/>
    <property type="project" value="TreeGrafter"/>
</dbReference>
<proteinExistence type="predicted"/>
<protein>
    <recommendedName>
        <fullName evidence="2">Glycosyltransferase subfamily 4-like N-terminal domain-containing protein</fullName>
    </recommendedName>
</protein>
<organism evidence="3 4">
    <name type="scientific">Rhodobacter xanthinilyticus</name>
    <dbReference type="NCBI Taxonomy" id="1850250"/>
    <lineage>
        <taxon>Bacteria</taxon>
        <taxon>Pseudomonadati</taxon>
        <taxon>Pseudomonadota</taxon>
        <taxon>Alphaproteobacteria</taxon>
        <taxon>Rhodobacterales</taxon>
        <taxon>Rhodobacter group</taxon>
        <taxon>Rhodobacter</taxon>
    </lineage>
</organism>
<evidence type="ECO:0000259" key="2">
    <source>
        <dbReference type="Pfam" id="PF13439"/>
    </source>
</evidence>
<gene>
    <name evidence="3" type="ORF">LPB142_08265</name>
</gene>
<dbReference type="AlphaFoldDB" id="A0A1D9MBX7"/>
<dbReference type="PANTHER" id="PTHR46401:SF2">
    <property type="entry name" value="GLYCOSYLTRANSFERASE WBBK-RELATED"/>
    <property type="match status" value="1"/>
</dbReference>
<feature type="domain" description="Glycosyltransferase subfamily 4-like N-terminal" evidence="2">
    <location>
        <begin position="64"/>
        <end position="168"/>
    </location>
</feature>
<keyword evidence="1" id="KW-0808">Transferase</keyword>
<reference evidence="3 4" key="1">
    <citation type="submission" date="2016-10" db="EMBL/GenBank/DDBJ databases">
        <title>Rhodobacter sp. LPB0142, isolated from sea water.</title>
        <authorList>
            <person name="Kim E."/>
            <person name="Yi H."/>
        </authorList>
    </citation>
    <scope>NUCLEOTIDE SEQUENCE [LARGE SCALE GENOMIC DNA]</scope>
    <source>
        <strain evidence="3 4">LPB0142</strain>
    </source>
</reference>
<dbReference type="Pfam" id="PF13439">
    <property type="entry name" value="Glyco_transf_4"/>
    <property type="match status" value="1"/>
</dbReference>
<evidence type="ECO:0000313" key="3">
    <source>
        <dbReference type="EMBL" id="AOZ69310.1"/>
    </source>
</evidence>
<dbReference type="STRING" id="1850250.LPB142_08265"/>
<evidence type="ECO:0000256" key="1">
    <source>
        <dbReference type="ARBA" id="ARBA00022679"/>
    </source>
</evidence>
<dbReference type="SUPFAM" id="SSF53756">
    <property type="entry name" value="UDP-Glycosyltransferase/glycogen phosphorylase"/>
    <property type="match status" value="1"/>
</dbReference>
<dbReference type="Pfam" id="PF13692">
    <property type="entry name" value="Glyco_trans_1_4"/>
    <property type="match status" value="1"/>
</dbReference>
<dbReference type="Proteomes" id="UP000176562">
    <property type="component" value="Chromosome"/>
</dbReference>
<sequence>MTTGARAPGQQERTGGGAMRVLAWPARANAARNPFQSLLYGALEGQGGAEVAEFSMRGLLARPAPEIWHLHWPDVFLAAGKGWRFWPRLLALRGAMALARVRGIKVVWTAHNLRRAEQQNGARLERWFWPWFLGRIDGVIFMTEASAAQARAEAPALARKLAAVIPHGSYAPVIGALSPAPVEPGSAPQAILFGSISRYKNVWKLLAAFLEIPAGRARLRISGKMSLTIPDERLLDLLAKVPQARAGEVVFEDRFIPDAELLEAIRAADLVVLPYADVLNSGVAIYALSAGRPILASDAALFRELQGQVGGDWVRLIAGELDGAQLEAALSAARALRLRAAVPDMSAFDWTRIAQSTAAFYRAVLAGDGAR</sequence>